<name>A0ABT9TTH3_PAEHA</name>
<reference evidence="1 2" key="1">
    <citation type="submission" date="2023-07" db="EMBL/GenBank/DDBJ databases">
        <title>Sorghum-associated microbial communities from plants grown in Nebraska, USA.</title>
        <authorList>
            <person name="Schachtman D."/>
        </authorList>
    </citation>
    <scope>NUCLEOTIDE SEQUENCE [LARGE SCALE GENOMIC DNA]</scope>
    <source>
        <strain evidence="1 2">CC482</strain>
    </source>
</reference>
<dbReference type="EMBL" id="JAUSSU010000001">
    <property type="protein sequence ID" value="MDQ0110638.1"/>
    <property type="molecule type" value="Genomic_DNA"/>
</dbReference>
<evidence type="ECO:0000313" key="2">
    <source>
        <dbReference type="Proteomes" id="UP001229346"/>
    </source>
</evidence>
<proteinExistence type="predicted"/>
<dbReference type="RefSeq" id="WP_307199896.1">
    <property type="nucleotide sequence ID" value="NZ_JAUSSU010000001.1"/>
</dbReference>
<comment type="caution">
    <text evidence="1">The sequence shown here is derived from an EMBL/GenBank/DDBJ whole genome shotgun (WGS) entry which is preliminary data.</text>
</comment>
<gene>
    <name evidence="1" type="ORF">J2T15_000054</name>
</gene>
<accession>A0ABT9TTH3</accession>
<organism evidence="1 2">
    <name type="scientific">Paenibacillus harenae</name>
    <dbReference type="NCBI Taxonomy" id="306543"/>
    <lineage>
        <taxon>Bacteria</taxon>
        <taxon>Bacillati</taxon>
        <taxon>Bacillota</taxon>
        <taxon>Bacilli</taxon>
        <taxon>Bacillales</taxon>
        <taxon>Paenibacillaceae</taxon>
        <taxon>Paenibacillus</taxon>
    </lineage>
</organism>
<sequence length="165" mass="18719">MTDKQSLTYILSHEELFFLSEMLDLKPIFGFEDPFKGFLVDEIQARFEIVKQEIAAKQWIRTNDEGQLEVEALLSACLLACGGEDGIQLAKRTPDRHIYQANLYVTPHMAIEVSPSKDSVGSLVVMPLSDARRTIAEMFLFFPDEVPVPEAWHVDIADMNMDGKR</sequence>
<evidence type="ECO:0000313" key="1">
    <source>
        <dbReference type="EMBL" id="MDQ0110638.1"/>
    </source>
</evidence>
<protein>
    <submittedName>
        <fullName evidence="1">Uncharacterized protein</fullName>
    </submittedName>
</protein>
<keyword evidence="2" id="KW-1185">Reference proteome</keyword>
<dbReference type="Proteomes" id="UP001229346">
    <property type="component" value="Unassembled WGS sequence"/>
</dbReference>